<sequence>MSDTLALDALRIQFDMEKLNTNQNHIPDMLYTWFGDITRQWVNAINENQKIEFTTDERDTFIIGTNKYLGFRDTIILTAINTMTVKKATNFLIQPFGNTAEKTITTAFKSIFDDPTYMPQVTRVTNVIANLDTIFADHTTDEYAPAYHAIKGYLSWYLGDNTTAKSEISYALDIDNMYSLARITYTALSYNIKPAYLR</sequence>
<accession>A0A4R0QWG7</accession>
<protein>
    <submittedName>
        <fullName evidence="1">Uncharacterized protein</fullName>
    </submittedName>
</protein>
<comment type="caution">
    <text evidence="1">The sequence shown here is derived from an EMBL/GenBank/DDBJ whole genome shotgun (WGS) entry which is preliminary data.</text>
</comment>
<dbReference type="EMBL" id="RXLP01000025">
    <property type="protein sequence ID" value="TCD53860.1"/>
    <property type="molecule type" value="Genomic_DNA"/>
</dbReference>
<proteinExistence type="predicted"/>
<gene>
    <name evidence="1" type="ORF">EJ419_06300</name>
</gene>
<dbReference type="Proteomes" id="UP000291289">
    <property type="component" value="Unassembled WGS sequence"/>
</dbReference>
<dbReference type="AlphaFoldDB" id="A0A4R0QWG7"/>
<keyword evidence="2" id="KW-1185">Reference proteome</keyword>
<organism evidence="1 2">
    <name type="scientific">Alloscardovia theropitheci</name>
    <dbReference type="NCBI Taxonomy" id="2496842"/>
    <lineage>
        <taxon>Bacteria</taxon>
        <taxon>Bacillati</taxon>
        <taxon>Actinomycetota</taxon>
        <taxon>Actinomycetes</taxon>
        <taxon>Bifidobacteriales</taxon>
        <taxon>Bifidobacteriaceae</taxon>
        <taxon>Alloscardovia</taxon>
    </lineage>
</organism>
<name>A0A4R0QWG7_9BIFI</name>
<dbReference type="RefSeq" id="WP_131284753.1">
    <property type="nucleotide sequence ID" value="NZ_RXLP01000025.1"/>
</dbReference>
<evidence type="ECO:0000313" key="1">
    <source>
        <dbReference type="EMBL" id="TCD53860.1"/>
    </source>
</evidence>
<reference evidence="1 2" key="1">
    <citation type="submission" date="2018-12" db="EMBL/GenBank/DDBJ databases">
        <title>Alloscrdovia theropitheci sp. nov: a novel taxon from the feces of the bleeding-herat monkey (Theropithecus geleda).</title>
        <authorList>
            <person name="Modesto M."/>
        </authorList>
    </citation>
    <scope>NUCLEOTIDE SEQUENCE [LARGE SCALE GENOMIC DNA]</scope>
    <source>
        <strain evidence="1 2">GLDI4/2</strain>
    </source>
</reference>
<evidence type="ECO:0000313" key="2">
    <source>
        <dbReference type="Proteomes" id="UP000291289"/>
    </source>
</evidence>